<evidence type="ECO:0000256" key="1">
    <source>
        <dbReference type="ARBA" id="ARBA00022729"/>
    </source>
</evidence>
<dbReference type="Pfam" id="PF05036">
    <property type="entry name" value="SPOR"/>
    <property type="match status" value="1"/>
</dbReference>
<dbReference type="RefSeq" id="WP_221439813.1">
    <property type="nucleotide sequence ID" value="NZ_JACHGJ010000002.1"/>
</dbReference>
<dbReference type="InterPro" id="IPR009009">
    <property type="entry name" value="RlpA-like_DPBB"/>
</dbReference>
<evidence type="ECO:0000259" key="6">
    <source>
        <dbReference type="Pfam" id="PF03330"/>
    </source>
</evidence>
<evidence type="ECO:0000313" key="9">
    <source>
        <dbReference type="Proteomes" id="UP000587760"/>
    </source>
</evidence>
<dbReference type="HAMAP" id="MF_02071">
    <property type="entry name" value="RlpA"/>
    <property type="match status" value="1"/>
</dbReference>
<dbReference type="GO" id="GO:0008932">
    <property type="term" value="F:lytic endotransglycosylase activity"/>
    <property type="evidence" value="ECO:0007669"/>
    <property type="project" value="UniProtKB-UniRule"/>
</dbReference>
<name>A0A841R7V8_9SPIO</name>
<dbReference type="PANTHER" id="PTHR34183">
    <property type="entry name" value="ENDOLYTIC PEPTIDOGLYCAN TRANSGLYCOSYLASE RLPA"/>
    <property type="match status" value="1"/>
</dbReference>
<dbReference type="GO" id="GO:0071555">
    <property type="term" value="P:cell wall organization"/>
    <property type="evidence" value="ECO:0007669"/>
    <property type="project" value="UniProtKB-KW"/>
</dbReference>
<evidence type="ECO:0000256" key="3">
    <source>
        <dbReference type="ARBA" id="ARBA00023316"/>
    </source>
</evidence>
<keyword evidence="3 4" id="KW-0961">Cell wall biogenesis/degradation</keyword>
<dbReference type="InterPro" id="IPR012997">
    <property type="entry name" value="RplA"/>
</dbReference>
<keyword evidence="9" id="KW-1185">Reference proteome</keyword>
<dbReference type="Pfam" id="PF03330">
    <property type="entry name" value="DPBB_1"/>
    <property type="match status" value="1"/>
</dbReference>
<evidence type="ECO:0000259" key="7">
    <source>
        <dbReference type="Pfam" id="PF05036"/>
    </source>
</evidence>
<dbReference type="PANTHER" id="PTHR34183:SF1">
    <property type="entry name" value="ENDOLYTIC PEPTIDOGLYCAN TRANSGLYCOSYLASE RLPA"/>
    <property type="match status" value="1"/>
</dbReference>
<sequence length="192" mass="21143">MKRNLLIIALLTVVSSLFAYEQIGIASWYGGKFHGRATANGEIFNTHDLTAAHKELPFNTVVTVTNMANGRSVQVRINDRGPFVGDRIIDLSYAAAKALDMVRDGTANVLLETSDFEELQITYNIQVGAYKTIEYAREMKEKLEDAGFAPVAELANSGVTRILIKGIPESETHPIVVRLAQLGIRNPLVKQN</sequence>
<comment type="function">
    <text evidence="4">Lytic transglycosylase with a strong preference for naked glycan strands that lack stem peptides.</text>
</comment>
<keyword evidence="1" id="KW-0732">Signal</keyword>
<feature type="domain" description="RlpA-like protein double-psi beta-barrel" evidence="6">
    <location>
        <begin position="23"/>
        <end position="109"/>
    </location>
</feature>
<organism evidence="8 9">
    <name type="scientific">Spirochaeta isovalerica</name>
    <dbReference type="NCBI Taxonomy" id="150"/>
    <lineage>
        <taxon>Bacteria</taxon>
        <taxon>Pseudomonadati</taxon>
        <taxon>Spirochaetota</taxon>
        <taxon>Spirochaetia</taxon>
        <taxon>Spirochaetales</taxon>
        <taxon>Spirochaetaceae</taxon>
        <taxon>Spirochaeta</taxon>
    </lineage>
</organism>
<feature type="domain" description="SPOR" evidence="7">
    <location>
        <begin position="122"/>
        <end position="164"/>
    </location>
</feature>
<evidence type="ECO:0000313" key="8">
    <source>
        <dbReference type="EMBL" id="MBB6479461.1"/>
    </source>
</evidence>
<dbReference type="InterPro" id="IPR036908">
    <property type="entry name" value="RlpA-like_sf"/>
</dbReference>
<dbReference type="GO" id="GO:0000270">
    <property type="term" value="P:peptidoglycan metabolic process"/>
    <property type="evidence" value="ECO:0007669"/>
    <property type="project" value="UniProtKB-UniRule"/>
</dbReference>
<evidence type="ECO:0000256" key="4">
    <source>
        <dbReference type="HAMAP-Rule" id="MF_02071"/>
    </source>
</evidence>
<dbReference type="SUPFAM" id="SSF50685">
    <property type="entry name" value="Barwin-like endoglucanases"/>
    <property type="match status" value="1"/>
</dbReference>
<proteinExistence type="inferred from homology"/>
<gene>
    <name evidence="4" type="primary">rlpA</name>
    <name evidence="8" type="ORF">HNR50_001119</name>
</gene>
<protein>
    <recommendedName>
        <fullName evidence="4">Probable endolytic peptidoglycan transglycosylase RlpA</fullName>
        <ecNumber evidence="4">4.2.2.-</ecNumber>
    </recommendedName>
</protein>
<dbReference type="EMBL" id="JACHGJ010000002">
    <property type="protein sequence ID" value="MBB6479461.1"/>
    <property type="molecule type" value="Genomic_DNA"/>
</dbReference>
<dbReference type="NCBIfam" id="TIGR00413">
    <property type="entry name" value="rlpA"/>
    <property type="match status" value="1"/>
</dbReference>
<dbReference type="InterPro" id="IPR007730">
    <property type="entry name" value="SPOR-like_dom"/>
</dbReference>
<dbReference type="InterPro" id="IPR034718">
    <property type="entry name" value="RlpA"/>
</dbReference>
<dbReference type="GO" id="GO:0042834">
    <property type="term" value="F:peptidoglycan binding"/>
    <property type="evidence" value="ECO:0007669"/>
    <property type="project" value="InterPro"/>
</dbReference>
<dbReference type="Proteomes" id="UP000587760">
    <property type="component" value="Unassembled WGS sequence"/>
</dbReference>
<dbReference type="InterPro" id="IPR036680">
    <property type="entry name" value="SPOR-like_sf"/>
</dbReference>
<comment type="caution">
    <text evidence="8">The sequence shown here is derived from an EMBL/GenBank/DDBJ whole genome shotgun (WGS) entry which is preliminary data.</text>
</comment>
<keyword evidence="8" id="KW-0449">Lipoprotein</keyword>
<evidence type="ECO:0000256" key="5">
    <source>
        <dbReference type="RuleBase" id="RU003495"/>
    </source>
</evidence>
<dbReference type="EC" id="4.2.2.-" evidence="4"/>
<accession>A0A841R7V8</accession>
<dbReference type="CDD" id="cd22268">
    <property type="entry name" value="DPBB_RlpA-like"/>
    <property type="match status" value="1"/>
</dbReference>
<comment type="similarity">
    <text evidence="4 5">Belongs to the RlpA family.</text>
</comment>
<evidence type="ECO:0000256" key="2">
    <source>
        <dbReference type="ARBA" id="ARBA00023239"/>
    </source>
</evidence>
<dbReference type="Gene3D" id="2.40.40.10">
    <property type="entry name" value="RlpA-like domain"/>
    <property type="match status" value="1"/>
</dbReference>
<dbReference type="SUPFAM" id="SSF110997">
    <property type="entry name" value="Sporulation related repeat"/>
    <property type="match status" value="1"/>
</dbReference>
<keyword evidence="2 4" id="KW-0456">Lyase</keyword>
<reference evidence="8 9" key="1">
    <citation type="submission" date="2020-08" db="EMBL/GenBank/DDBJ databases">
        <title>Genomic Encyclopedia of Type Strains, Phase IV (KMG-IV): sequencing the most valuable type-strain genomes for metagenomic binning, comparative biology and taxonomic classification.</title>
        <authorList>
            <person name="Goeker M."/>
        </authorList>
    </citation>
    <scope>NUCLEOTIDE SEQUENCE [LARGE SCALE GENOMIC DNA]</scope>
    <source>
        <strain evidence="8 9">DSM 2461</strain>
    </source>
</reference>
<dbReference type="AlphaFoldDB" id="A0A841R7V8"/>